<dbReference type="InterPro" id="IPR000600">
    <property type="entry name" value="ROK"/>
</dbReference>
<organism evidence="4 5">
    <name type="scientific">Shouchella lehensis G1</name>
    <dbReference type="NCBI Taxonomy" id="1246626"/>
    <lineage>
        <taxon>Bacteria</taxon>
        <taxon>Bacillati</taxon>
        <taxon>Bacillota</taxon>
        <taxon>Bacilli</taxon>
        <taxon>Bacillales</taxon>
        <taxon>Bacillaceae</taxon>
        <taxon>Shouchella</taxon>
    </lineage>
</organism>
<dbReference type="Gene3D" id="3.30.420.40">
    <property type="match status" value="2"/>
</dbReference>
<keyword evidence="5" id="KW-1185">Reference proteome</keyword>
<protein>
    <submittedName>
        <fullName evidence="4">Xylose repressor</fullName>
    </submittedName>
</protein>
<dbReference type="RefSeq" id="WP_038479483.1">
    <property type="nucleotide sequence ID" value="NZ_CP003923.1"/>
</dbReference>
<evidence type="ECO:0000256" key="2">
    <source>
        <dbReference type="ARBA" id="ARBA00006479"/>
    </source>
</evidence>
<dbReference type="eggNOG" id="COG1940">
    <property type="taxonomic scope" value="Bacteria"/>
</dbReference>
<sequence>MQARQGNQKLLKQFNKSKLLNLINHLAPISRTDLVQKTGLSPTTVSSLIEESLLDGTLVETGSVGEGVGRKATLLEINAYGGVVIGVDLSFATELTLLNLRGELLTTERMNELSGEGLSDLPHLLEAFITKHQIERDHIKGIGLSLPGILDEERKKIVFSYNLNVRNYPLFDLVTNAFKVPVHLVNDVNAAAFAEQYSGQAVGCHSLVYTLLSQGVGTGIILRNEIYNTGETGNSILASDCSEEESIFHPLNMYSIHNLSKGIRDRHSKECAHILENDAVIDHFFHRAFVDMEEPFHSEAKRMAHDIVTLLCNYALLLQPEKVLVNGWVAKQDQFFQYMLKVLNELEKTTNVPIQLEKSYWKDKGPSLGAARLALHHIFKEMQFS</sequence>
<reference evidence="4 5" key="1">
    <citation type="journal article" date="2014" name="Gene">
        <title>A comparative genomic analysis of the alkalitolerant soil bacterium Bacillus lehensis G1.</title>
        <authorList>
            <person name="Noor Y.M."/>
            <person name="Samsulrizal N.H."/>
            <person name="Jema'on N.A."/>
            <person name="Low K.O."/>
            <person name="Ramli A.N."/>
            <person name="Alias N.I."/>
            <person name="Damis S.I."/>
            <person name="Fuzi S.F."/>
            <person name="Isa M.N."/>
            <person name="Murad A.M."/>
            <person name="Raih M.F."/>
            <person name="Bakar F.D."/>
            <person name="Najimudin N."/>
            <person name="Mahadi N.M."/>
            <person name="Illias R.M."/>
        </authorList>
    </citation>
    <scope>NUCLEOTIDE SEQUENCE [LARGE SCALE GENOMIC DNA]</scope>
    <source>
        <strain evidence="4 5">G1</strain>
    </source>
</reference>
<keyword evidence="3" id="KW-0119">Carbohydrate metabolism</keyword>
<accession>A0A060LWZ4</accession>
<comment type="function">
    <text evidence="1">Transcriptional repressor of xylose-utilizing enzymes.</text>
</comment>
<dbReference type="GO" id="GO:0042732">
    <property type="term" value="P:D-xylose metabolic process"/>
    <property type="evidence" value="ECO:0007669"/>
    <property type="project" value="UniProtKB-KW"/>
</dbReference>
<dbReference type="PANTHER" id="PTHR18964:SF149">
    <property type="entry name" value="BIFUNCTIONAL UDP-N-ACETYLGLUCOSAMINE 2-EPIMERASE_N-ACETYLMANNOSAMINE KINASE"/>
    <property type="match status" value="1"/>
</dbReference>
<dbReference type="InterPro" id="IPR043129">
    <property type="entry name" value="ATPase_NBD"/>
</dbReference>
<dbReference type="OrthoDB" id="9795247at2"/>
<dbReference type="KEGG" id="ble:BleG1_1717"/>
<comment type="similarity">
    <text evidence="2">Belongs to the ROK (NagC/XylR) family.</text>
</comment>
<dbReference type="PATRIC" id="fig|1246626.3.peg.1710"/>
<dbReference type="SUPFAM" id="SSF53067">
    <property type="entry name" value="Actin-like ATPase domain"/>
    <property type="match status" value="1"/>
</dbReference>
<dbReference type="InterPro" id="IPR036388">
    <property type="entry name" value="WH-like_DNA-bd_sf"/>
</dbReference>
<dbReference type="Proteomes" id="UP000027142">
    <property type="component" value="Chromosome"/>
</dbReference>
<dbReference type="HOGENOM" id="CLU_036604_13_5_9"/>
<dbReference type="STRING" id="1246626.BleG1_1717"/>
<name>A0A060LWZ4_9BACI</name>
<evidence type="ECO:0000256" key="1">
    <source>
        <dbReference type="ARBA" id="ARBA00002486"/>
    </source>
</evidence>
<dbReference type="PANTHER" id="PTHR18964">
    <property type="entry name" value="ROK (REPRESSOR, ORF, KINASE) FAMILY"/>
    <property type="match status" value="1"/>
</dbReference>
<dbReference type="InterPro" id="IPR036390">
    <property type="entry name" value="WH_DNA-bd_sf"/>
</dbReference>
<dbReference type="EMBL" id="CP003923">
    <property type="protein sequence ID" value="AIC94295.1"/>
    <property type="molecule type" value="Genomic_DNA"/>
</dbReference>
<gene>
    <name evidence="4" type="ORF">BleG1_1717</name>
</gene>
<evidence type="ECO:0000313" key="4">
    <source>
        <dbReference type="EMBL" id="AIC94295.1"/>
    </source>
</evidence>
<dbReference type="Pfam" id="PF00480">
    <property type="entry name" value="ROK"/>
    <property type="match status" value="1"/>
</dbReference>
<evidence type="ECO:0000256" key="3">
    <source>
        <dbReference type="ARBA" id="ARBA00022629"/>
    </source>
</evidence>
<dbReference type="SUPFAM" id="SSF46785">
    <property type="entry name" value="Winged helix' DNA-binding domain"/>
    <property type="match status" value="1"/>
</dbReference>
<proteinExistence type="inferred from homology"/>
<dbReference type="Gene3D" id="1.10.10.10">
    <property type="entry name" value="Winged helix-like DNA-binding domain superfamily/Winged helix DNA-binding domain"/>
    <property type="match status" value="1"/>
</dbReference>
<dbReference type="AlphaFoldDB" id="A0A060LWZ4"/>
<evidence type="ECO:0000313" key="5">
    <source>
        <dbReference type="Proteomes" id="UP000027142"/>
    </source>
</evidence>
<keyword evidence="3" id="KW-0859">Xylose metabolism</keyword>